<keyword evidence="2" id="KW-1185">Reference proteome</keyword>
<evidence type="ECO:0000313" key="1">
    <source>
        <dbReference type="EMBL" id="KAJ4493263.1"/>
    </source>
</evidence>
<dbReference type="Proteomes" id="UP001150217">
    <property type="component" value="Unassembled WGS sequence"/>
</dbReference>
<sequence>MGMVASGEDEEGVLLEVSMFRIPYLDASSWILFSRRPTNFGLSSSSVFLHCCTELTRANIENRDVLLVISFVVNLFVPGFDVPDTISGRYELDSALVQTSKPRPILQLRIPVLLH</sequence>
<name>A0ABQ8VG92_9AGAR</name>
<protein>
    <submittedName>
        <fullName evidence="1">Uncharacterized protein</fullName>
    </submittedName>
</protein>
<evidence type="ECO:0000313" key="2">
    <source>
        <dbReference type="Proteomes" id="UP001150217"/>
    </source>
</evidence>
<comment type="caution">
    <text evidence="1">The sequence shown here is derived from an EMBL/GenBank/DDBJ whole genome shotgun (WGS) entry which is preliminary data.</text>
</comment>
<accession>A0ABQ8VG92</accession>
<proteinExistence type="predicted"/>
<organism evidence="1 2">
    <name type="scientific">Lentinula lateritia</name>
    <dbReference type="NCBI Taxonomy" id="40482"/>
    <lineage>
        <taxon>Eukaryota</taxon>
        <taxon>Fungi</taxon>
        <taxon>Dikarya</taxon>
        <taxon>Basidiomycota</taxon>
        <taxon>Agaricomycotina</taxon>
        <taxon>Agaricomycetes</taxon>
        <taxon>Agaricomycetidae</taxon>
        <taxon>Agaricales</taxon>
        <taxon>Marasmiineae</taxon>
        <taxon>Omphalotaceae</taxon>
        <taxon>Lentinula</taxon>
    </lineage>
</organism>
<reference evidence="1" key="1">
    <citation type="submission" date="2022-08" db="EMBL/GenBank/DDBJ databases">
        <title>A Global Phylogenomic Analysis of the Shiitake Genus Lentinula.</title>
        <authorList>
            <consortium name="DOE Joint Genome Institute"/>
            <person name="Sierra-Patev S."/>
            <person name="Min B."/>
            <person name="Naranjo-Ortiz M."/>
            <person name="Looney B."/>
            <person name="Konkel Z."/>
            <person name="Slot J.C."/>
            <person name="Sakamoto Y."/>
            <person name="Steenwyk J.L."/>
            <person name="Rokas A."/>
            <person name="Carro J."/>
            <person name="Camarero S."/>
            <person name="Ferreira P."/>
            <person name="Molpeceres G."/>
            <person name="Ruiz-Duenas F.J."/>
            <person name="Serrano A."/>
            <person name="Henrissat B."/>
            <person name="Drula E."/>
            <person name="Hughes K.W."/>
            <person name="Mata J.L."/>
            <person name="Ishikawa N.K."/>
            <person name="Vargas-Isla R."/>
            <person name="Ushijima S."/>
            <person name="Smith C.A."/>
            <person name="Ahrendt S."/>
            <person name="Andreopoulos W."/>
            <person name="He G."/>
            <person name="Labutti K."/>
            <person name="Lipzen A."/>
            <person name="Ng V."/>
            <person name="Riley R."/>
            <person name="Sandor L."/>
            <person name="Barry K."/>
            <person name="Martinez A.T."/>
            <person name="Xiao Y."/>
            <person name="Gibbons J.G."/>
            <person name="Terashima K."/>
            <person name="Grigoriev I.V."/>
            <person name="Hibbett D.S."/>
        </authorList>
    </citation>
    <scope>NUCLEOTIDE SEQUENCE</scope>
    <source>
        <strain evidence="1">RHP3577 ss4</strain>
    </source>
</reference>
<gene>
    <name evidence="1" type="ORF">C8R41DRAFT_919740</name>
</gene>
<dbReference type="EMBL" id="JANVFT010000036">
    <property type="protein sequence ID" value="KAJ4493263.1"/>
    <property type="molecule type" value="Genomic_DNA"/>
</dbReference>